<keyword evidence="2" id="KW-1133">Transmembrane helix</keyword>
<name>A0A0S4M4F5_9BURK</name>
<evidence type="ECO:0000256" key="1">
    <source>
        <dbReference type="ARBA" id="ARBA00022448"/>
    </source>
</evidence>
<reference evidence="4" key="1">
    <citation type="submission" date="2015-11" db="EMBL/GenBank/DDBJ databases">
        <authorList>
            <person name="Seth-Smith H.M.B."/>
        </authorList>
    </citation>
    <scope>NUCLEOTIDE SEQUENCE [LARGE SCALE GENOMIC DNA]</scope>
    <source>
        <strain evidence="4">2013Ark11</strain>
    </source>
</reference>
<feature type="transmembrane region" description="Helical" evidence="2">
    <location>
        <begin position="12"/>
        <end position="30"/>
    </location>
</feature>
<dbReference type="PANTHER" id="PTHR43298">
    <property type="entry name" value="MULTIDRUG RESISTANCE PROTEIN NORM-RELATED"/>
    <property type="match status" value="1"/>
</dbReference>
<keyword evidence="1" id="KW-0813">Transport</keyword>
<protein>
    <submittedName>
        <fullName evidence="3">Putative multidrug efflux protein</fullName>
    </submittedName>
</protein>
<feature type="transmembrane region" description="Helical" evidence="2">
    <location>
        <begin position="346"/>
        <end position="370"/>
    </location>
</feature>
<dbReference type="AlphaFoldDB" id="A0A0S4M4F5"/>
<feature type="transmembrane region" description="Helical" evidence="2">
    <location>
        <begin position="239"/>
        <end position="261"/>
    </location>
</feature>
<dbReference type="GO" id="GO:0005886">
    <property type="term" value="C:plasma membrane"/>
    <property type="evidence" value="ECO:0007669"/>
    <property type="project" value="TreeGrafter"/>
</dbReference>
<keyword evidence="4" id="KW-1185">Reference proteome</keyword>
<dbReference type="InterPro" id="IPR050222">
    <property type="entry name" value="MATE_MdtK"/>
</dbReference>
<keyword evidence="2" id="KW-0472">Membrane</keyword>
<organism evidence="3 4">
    <name type="scientific">Candidatus Ichthyocystis hellenicum</name>
    <dbReference type="NCBI Taxonomy" id="1561003"/>
    <lineage>
        <taxon>Bacteria</taxon>
        <taxon>Pseudomonadati</taxon>
        <taxon>Pseudomonadota</taxon>
        <taxon>Betaproteobacteria</taxon>
        <taxon>Burkholderiales</taxon>
        <taxon>Candidatus Ichthyocystis</taxon>
    </lineage>
</organism>
<dbReference type="STRING" id="1561003.Ark11_1071"/>
<dbReference type="EMBL" id="LN906597">
    <property type="protein sequence ID" value="CUT17887.1"/>
    <property type="molecule type" value="Genomic_DNA"/>
</dbReference>
<sequence length="456" mass="50939">MKTQLIKLTIPILLTQMLLVLAPITDTIYAGQYSALLLAALGLGASIYVTLYVILIGIIQIFNALLSHAHGAKETPTFRHLHGQAYLLIAILSVIGIAILNYSPLWMYATADNSSLQELIVPYLRGMAAALPAALLIRFGTTYLNTLNQPWNALVIALFYLFFKVSITLTLLLNMSHSHMEAITNCALSSTITNWSIVSILFIFMASNRKLTPYLPTWPSTICCKKTIKKVLRLGWSNGIIHCIQSTSFYIISMIMVPLGVHQIGANHIASNLVSIIYVGPVSLGTATTILVARQRGAEKYDGIRQTLRSSMRIALFCSIFLALLMVGYAHKISNFFNNNPNVGSIVLPLIPIISLFQIFDWMSIIQYAVLKGMEQTFWPMIIYMVCMWGIGIGGGYIATLMSWQKTFETNYLGVQIFWMSCTLSLAICNAFLHICYIWTQKNLHRNNYQLVKNTN</sequence>
<feature type="transmembrane region" description="Helical" evidence="2">
    <location>
        <begin position="36"/>
        <end position="66"/>
    </location>
</feature>
<dbReference type="GO" id="GO:0042910">
    <property type="term" value="F:xenobiotic transmembrane transporter activity"/>
    <property type="evidence" value="ECO:0007669"/>
    <property type="project" value="InterPro"/>
</dbReference>
<gene>
    <name evidence="3" type="ORF">Ark11_1071</name>
</gene>
<feature type="transmembrane region" description="Helical" evidence="2">
    <location>
        <begin position="151"/>
        <end position="176"/>
    </location>
</feature>
<proteinExistence type="predicted"/>
<evidence type="ECO:0000313" key="3">
    <source>
        <dbReference type="EMBL" id="CUT17887.1"/>
    </source>
</evidence>
<keyword evidence="2" id="KW-0812">Transmembrane</keyword>
<feature type="transmembrane region" description="Helical" evidence="2">
    <location>
        <begin position="273"/>
        <end position="293"/>
    </location>
</feature>
<dbReference type="Pfam" id="PF01554">
    <property type="entry name" value="MatE"/>
    <property type="match status" value="2"/>
</dbReference>
<dbReference type="InterPro" id="IPR002528">
    <property type="entry name" value="MATE_fam"/>
</dbReference>
<feature type="transmembrane region" description="Helical" evidence="2">
    <location>
        <begin position="382"/>
        <end position="405"/>
    </location>
</feature>
<evidence type="ECO:0000313" key="4">
    <source>
        <dbReference type="Proteomes" id="UP000198651"/>
    </source>
</evidence>
<feature type="transmembrane region" description="Helical" evidence="2">
    <location>
        <begin position="86"/>
        <end position="108"/>
    </location>
</feature>
<dbReference type="OrthoDB" id="9780160at2"/>
<feature type="transmembrane region" description="Helical" evidence="2">
    <location>
        <begin position="182"/>
        <end position="204"/>
    </location>
</feature>
<dbReference type="NCBIfam" id="TIGR00797">
    <property type="entry name" value="matE"/>
    <property type="match status" value="1"/>
</dbReference>
<dbReference type="RefSeq" id="WP_092343869.1">
    <property type="nucleotide sequence ID" value="NZ_LN906597.1"/>
</dbReference>
<dbReference type="Proteomes" id="UP000198651">
    <property type="component" value="Chromosome I"/>
</dbReference>
<accession>A0A0S4M4F5</accession>
<feature type="transmembrane region" description="Helical" evidence="2">
    <location>
        <begin position="120"/>
        <end position="139"/>
    </location>
</feature>
<feature type="transmembrane region" description="Helical" evidence="2">
    <location>
        <begin position="314"/>
        <end position="334"/>
    </location>
</feature>
<dbReference type="PANTHER" id="PTHR43298:SF2">
    <property type="entry name" value="FMN_FAD EXPORTER YEEO-RELATED"/>
    <property type="match status" value="1"/>
</dbReference>
<dbReference type="GO" id="GO:0015297">
    <property type="term" value="F:antiporter activity"/>
    <property type="evidence" value="ECO:0007669"/>
    <property type="project" value="InterPro"/>
</dbReference>
<feature type="transmembrane region" description="Helical" evidence="2">
    <location>
        <begin position="417"/>
        <end position="439"/>
    </location>
</feature>
<evidence type="ECO:0000256" key="2">
    <source>
        <dbReference type="SAM" id="Phobius"/>
    </source>
</evidence>